<protein>
    <submittedName>
        <fullName evidence="1">Uncharacterized protein</fullName>
    </submittedName>
</protein>
<reference evidence="1 2" key="1">
    <citation type="journal article" date="2016" name="Nat. Commun.">
        <title>Ectomycorrhizal ecology is imprinted in the genome of the dominant symbiotic fungus Cenococcum geophilum.</title>
        <authorList>
            <consortium name="DOE Joint Genome Institute"/>
            <person name="Peter M."/>
            <person name="Kohler A."/>
            <person name="Ohm R.A."/>
            <person name="Kuo A."/>
            <person name="Krutzmann J."/>
            <person name="Morin E."/>
            <person name="Arend M."/>
            <person name="Barry K.W."/>
            <person name="Binder M."/>
            <person name="Choi C."/>
            <person name="Clum A."/>
            <person name="Copeland A."/>
            <person name="Grisel N."/>
            <person name="Haridas S."/>
            <person name="Kipfer T."/>
            <person name="LaButti K."/>
            <person name="Lindquist E."/>
            <person name="Lipzen A."/>
            <person name="Maire R."/>
            <person name="Meier B."/>
            <person name="Mihaltcheva S."/>
            <person name="Molinier V."/>
            <person name="Murat C."/>
            <person name="Poggeler S."/>
            <person name="Quandt C.A."/>
            <person name="Sperisen C."/>
            <person name="Tritt A."/>
            <person name="Tisserant E."/>
            <person name="Crous P.W."/>
            <person name="Henrissat B."/>
            <person name="Nehls U."/>
            <person name="Egli S."/>
            <person name="Spatafora J.W."/>
            <person name="Grigoriev I.V."/>
            <person name="Martin F.M."/>
        </authorList>
    </citation>
    <scope>NUCLEOTIDE SEQUENCE [LARGE SCALE GENOMIC DNA]</scope>
    <source>
        <strain evidence="1 2">1.58</strain>
    </source>
</reference>
<evidence type="ECO:0000313" key="1">
    <source>
        <dbReference type="EMBL" id="OCK87876.1"/>
    </source>
</evidence>
<dbReference type="Proteomes" id="UP000250078">
    <property type="component" value="Unassembled WGS sequence"/>
</dbReference>
<organism evidence="1 2">
    <name type="scientific">Cenococcum geophilum 1.58</name>
    <dbReference type="NCBI Taxonomy" id="794803"/>
    <lineage>
        <taxon>Eukaryota</taxon>
        <taxon>Fungi</taxon>
        <taxon>Dikarya</taxon>
        <taxon>Ascomycota</taxon>
        <taxon>Pezizomycotina</taxon>
        <taxon>Dothideomycetes</taxon>
        <taxon>Pleosporomycetidae</taxon>
        <taxon>Gloniales</taxon>
        <taxon>Gloniaceae</taxon>
        <taxon>Cenococcum</taxon>
    </lineage>
</organism>
<gene>
    <name evidence="1" type="ORF">K441DRAFT_670004</name>
</gene>
<sequence length="345" mass="39307">MSSGQSHRLVLISHPRTASNLLIKILNIDEQHEILPSSRRTGHIFYPAIKVKFEHGLQAKRVCDWSEEERSTMIQTNQERLNELDEYATRAKNEGKIAFFRDHSISLADPVAQTRFYVGEDSVQEIPWPVKGAGSHGALRTSLNNTLLPDEFLKSWRPTFVIRHPALVFPSYCRVLDAADSSEDEMVREGALVNTYHWTRSLYDCYKNAFAIDGIILDAEDIISKPEVLFHYCEKVGIDSSKLRFTWDAKSTIEELAQNKVRDLQHRPFMATMDASSGILQDKAPSHIDIDLEAKKWREEFGERAGAKLEEWVRAAIPDYEYLSSRRLRAKGEGDYSGIKLGGLP</sequence>
<name>A0ACC8ENK5_9PEZI</name>
<keyword evidence="2" id="KW-1185">Reference proteome</keyword>
<accession>A0ACC8ENK5</accession>
<proteinExistence type="predicted"/>
<evidence type="ECO:0000313" key="2">
    <source>
        <dbReference type="Proteomes" id="UP000250078"/>
    </source>
</evidence>
<dbReference type="EMBL" id="KV748253">
    <property type="protein sequence ID" value="OCK87876.1"/>
    <property type="molecule type" value="Genomic_DNA"/>
</dbReference>